<dbReference type="InterPro" id="IPR051798">
    <property type="entry name" value="Class-II_PLP-Dep_Aminotrans"/>
</dbReference>
<comment type="cofactor">
    <cofactor evidence="1">
        <name>pyridoxal 5'-phosphate</name>
        <dbReference type="ChEBI" id="CHEBI:597326"/>
    </cofactor>
</comment>
<organism evidence="7 8">
    <name type="scientific">Paenibacillus puldeungensis</name>
    <dbReference type="NCBI Taxonomy" id="696536"/>
    <lineage>
        <taxon>Bacteria</taxon>
        <taxon>Bacillati</taxon>
        <taxon>Bacillota</taxon>
        <taxon>Bacilli</taxon>
        <taxon>Bacillales</taxon>
        <taxon>Paenibacillaceae</taxon>
        <taxon>Paenibacillus</taxon>
    </lineage>
</organism>
<keyword evidence="8" id="KW-1185">Reference proteome</keyword>
<feature type="domain" description="Aminotransferase class I/classII large" evidence="6">
    <location>
        <begin position="31"/>
        <end position="383"/>
    </location>
</feature>
<evidence type="ECO:0000313" key="8">
    <source>
        <dbReference type="Proteomes" id="UP001597262"/>
    </source>
</evidence>
<sequence>MKFNMDEQVSRRGTLSFKWDQGEALFGDSEVLPLWVADMDFKCPPAVIEALTERAKQGIYGYTIRSREYVDAIIGWFQKRHGWSIAPSWLTDSPGVVPSLSIAVEVLTEPGDEVILQSPVYNPFYNVIVKNGRKLAESPLLLKNGRYEMDYEKLEMFMKNGAKLLLLCNPHNPGGRVWTKEELQRLGALCIKYGVKVVSDEIHCDLVFHQNRHIPFASISQQFADITVTCLAPSKTFNIPGLQTSFTVISNPELRRKFVNRMETLAIGEVNFFGPVATIAAYQEGAEWLDSVLEYVHGNVEFAIAYFSEHMPQLKPVRPEGTYLLWVDCRALGLGSNEMKQLMYQEAKIAFTEGSIYGTGGEGFLRINLACPRQLLAEALSRFSSAVAAKLGS</sequence>
<name>A0ABW3S4B4_9BACL</name>
<evidence type="ECO:0000256" key="5">
    <source>
        <dbReference type="ARBA" id="ARBA00037974"/>
    </source>
</evidence>
<dbReference type="Proteomes" id="UP001597262">
    <property type="component" value="Unassembled WGS sequence"/>
</dbReference>
<dbReference type="EMBL" id="JBHTLM010000031">
    <property type="protein sequence ID" value="MFD1179429.1"/>
    <property type="molecule type" value="Genomic_DNA"/>
</dbReference>
<dbReference type="PANTHER" id="PTHR43525">
    <property type="entry name" value="PROTEIN MALY"/>
    <property type="match status" value="1"/>
</dbReference>
<dbReference type="CDD" id="cd00609">
    <property type="entry name" value="AAT_like"/>
    <property type="match status" value="1"/>
</dbReference>
<keyword evidence="3" id="KW-0663">Pyridoxal phosphate</keyword>
<comment type="similarity">
    <text evidence="5">Belongs to the class-II pyridoxal-phosphate-dependent aminotransferase family. MalY/PatB cystathionine beta-lyase subfamily.</text>
</comment>
<evidence type="ECO:0000256" key="4">
    <source>
        <dbReference type="ARBA" id="ARBA00023239"/>
    </source>
</evidence>
<dbReference type="InterPro" id="IPR015422">
    <property type="entry name" value="PyrdxlP-dep_Trfase_small"/>
</dbReference>
<dbReference type="Gene3D" id="3.40.640.10">
    <property type="entry name" value="Type I PLP-dependent aspartate aminotransferase-like (Major domain)"/>
    <property type="match status" value="1"/>
</dbReference>
<comment type="caution">
    <text evidence="7">The sequence shown here is derived from an EMBL/GenBank/DDBJ whole genome shotgun (WGS) entry which is preliminary data.</text>
</comment>
<dbReference type="GO" id="GO:0047804">
    <property type="term" value="F:cysteine-S-conjugate beta-lyase activity"/>
    <property type="evidence" value="ECO:0007669"/>
    <property type="project" value="UniProtKB-EC"/>
</dbReference>
<accession>A0ABW3S4B4</accession>
<proteinExistence type="inferred from homology"/>
<evidence type="ECO:0000256" key="2">
    <source>
        <dbReference type="ARBA" id="ARBA00012224"/>
    </source>
</evidence>
<dbReference type="PANTHER" id="PTHR43525:SF1">
    <property type="entry name" value="PROTEIN MALY"/>
    <property type="match status" value="1"/>
</dbReference>
<keyword evidence="4 7" id="KW-0456">Lyase</keyword>
<dbReference type="EC" id="4.4.1.13" evidence="2"/>
<dbReference type="InterPro" id="IPR027619">
    <property type="entry name" value="C-S_lyase_PatB-like"/>
</dbReference>
<evidence type="ECO:0000256" key="3">
    <source>
        <dbReference type="ARBA" id="ARBA00022898"/>
    </source>
</evidence>
<dbReference type="Gene3D" id="3.90.1150.10">
    <property type="entry name" value="Aspartate Aminotransferase, domain 1"/>
    <property type="match status" value="1"/>
</dbReference>
<evidence type="ECO:0000313" key="7">
    <source>
        <dbReference type="EMBL" id="MFD1179429.1"/>
    </source>
</evidence>
<evidence type="ECO:0000259" key="6">
    <source>
        <dbReference type="Pfam" id="PF00155"/>
    </source>
</evidence>
<gene>
    <name evidence="7" type="ORF">ACFQ3W_24470</name>
</gene>
<dbReference type="NCBIfam" id="TIGR04350">
    <property type="entry name" value="C_S_lyase_PatB"/>
    <property type="match status" value="1"/>
</dbReference>
<evidence type="ECO:0000256" key="1">
    <source>
        <dbReference type="ARBA" id="ARBA00001933"/>
    </source>
</evidence>
<dbReference type="RefSeq" id="WP_379321854.1">
    <property type="nucleotide sequence ID" value="NZ_JBHTLM010000031.1"/>
</dbReference>
<dbReference type="InterPro" id="IPR015424">
    <property type="entry name" value="PyrdxlP-dep_Trfase"/>
</dbReference>
<dbReference type="Pfam" id="PF00155">
    <property type="entry name" value="Aminotran_1_2"/>
    <property type="match status" value="1"/>
</dbReference>
<dbReference type="InterPro" id="IPR004839">
    <property type="entry name" value="Aminotransferase_I/II_large"/>
</dbReference>
<protein>
    <recommendedName>
        <fullName evidence="2">cysteine-S-conjugate beta-lyase</fullName>
        <ecNumber evidence="2">4.4.1.13</ecNumber>
    </recommendedName>
</protein>
<dbReference type="InterPro" id="IPR015421">
    <property type="entry name" value="PyrdxlP-dep_Trfase_major"/>
</dbReference>
<reference evidence="8" key="1">
    <citation type="journal article" date="2019" name="Int. J. Syst. Evol. Microbiol.">
        <title>The Global Catalogue of Microorganisms (GCM) 10K type strain sequencing project: providing services to taxonomists for standard genome sequencing and annotation.</title>
        <authorList>
            <consortium name="The Broad Institute Genomics Platform"/>
            <consortium name="The Broad Institute Genome Sequencing Center for Infectious Disease"/>
            <person name="Wu L."/>
            <person name="Ma J."/>
        </authorList>
    </citation>
    <scope>NUCLEOTIDE SEQUENCE [LARGE SCALE GENOMIC DNA]</scope>
    <source>
        <strain evidence="8">CCUG 59189</strain>
    </source>
</reference>
<dbReference type="SUPFAM" id="SSF53383">
    <property type="entry name" value="PLP-dependent transferases"/>
    <property type="match status" value="1"/>
</dbReference>